<gene>
    <name evidence="1" type="ORF">EAH77_15530</name>
</gene>
<accession>A0A502GG49</accession>
<organism evidence="1 2">
    <name type="scientific">Ewingella americana</name>
    <dbReference type="NCBI Taxonomy" id="41202"/>
    <lineage>
        <taxon>Bacteria</taxon>
        <taxon>Pseudomonadati</taxon>
        <taxon>Pseudomonadota</taxon>
        <taxon>Gammaproteobacteria</taxon>
        <taxon>Enterobacterales</taxon>
        <taxon>Yersiniaceae</taxon>
        <taxon>Ewingella</taxon>
    </lineage>
</organism>
<reference evidence="1 2" key="1">
    <citation type="journal article" date="2019" name="Environ. Microbiol.">
        <title>Species interactions and distinct microbial communities in high Arctic permafrost affected cryosols are associated with the CH4 and CO2 gas fluxes.</title>
        <authorList>
            <person name="Altshuler I."/>
            <person name="Hamel J."/>
            <person name="Turney S."/>
            <person name="Magnuson E."/>
            <person name="Levesque R."/>
            <person name="Greer C."/>
            <person name="Whyte L.G."/>
        </authorList>
    </citation>
    <scope>NUCLEOTIDE SEQUENCE [LARGE SCALE GENOMIC DNA]</scope>
    <source>
        <strain evidence="1 2">E4</strain>
    </source>
</reference>
<dbReference type="EMBL" id="RCZD01000008">
    <property type="protein sequence ID" value="TPG59976.1"/>
    <property type="molecule type" value="Genomic_DNA"/>
</dbReference>
<dbReference type="AlphaFoldDB" id="A0A502GG49"/>
<keyword evidence="2" id="KW-1185">Reference proteome</keyword>
<protein>
    <submittedName>
        <fullName evidence="1">Uncharacterized protein</fullName>
    </submittedName>
</protein>
<sequence length="91" mass="9845">MTDLLKPIQLQGGLKHNEVHIVGAVTPISKSKRVATLPKEIDADCLYCKSTLRMTVEGSAGKETNCPICSAHHVFEEVDDNGEVTVRASLV</sequence>
<proteinExistence type="predicted"/>
<name>A0A502GG49_9GAMM</name>
<comment type="caution">
    <text evidence="1">The sequence shown here is derived from an EMBL/GenBank/DDBJ whole genome shotgun (WGS) entry which is preliminary data.</text>
</comment>
<dbReference type="Proteomes" id="UP000317663">
    <property type="component" value="Unassembled WGS sequence"/>
</dbReference>
<evidence type="ECO:0000313" key="1">
    <source>
        <dbReference type="EMBL" id="TPG59976.1"/>
    </source>
</evidence>
<dbReference type="RefSeq" id="WP_140473703.1">
    <property type="nucleotide sequence ID" value="NZ_RCZD01000008.1"/>
</dbReference>
<evidence type="ECO:0000313" key="2">
    <source>
        <dbReference type="Proteomes" id="UP000317663"/>
    </source>
</evidence>